<dbReference type="InterPro" id="IPR036388">
    <property type="entry name" value="WH-like_DNA-bd_sf"/>
</dbReference>
<keyword evidence="1" id="KW-0805">Transcription regulation</keyword>
<dbReference type="InterPro" id="IPR036390">
    <property type="entry name" value="WH_DNA-bd_sf"/>
</dbReference>
<dbReference type="PANTHER" id="PTHR33204:SF1">
    <property type="entry name" value="TRANSCRIPTIONAL REGULATOR, MARR FAMILY"/>
    <property type="match status" value="1"/>
</dbReference>
<dbReference type="PANTHER" id="PTHR33204">
    <property type="entry name" value="TRANSCRIPTIONAL REGULATOR, MARR FAMILY"/>
    <property type="match status" value="1"/>
</dbReference>
<evidence type="ECO:0000259" key="4">
    <source>
        <dbReference type="PROSITE" id="PS51118"/>
    </source>
</evidence>
<keyword evidence="6" id="KW-1185">Reference proteome</keyword>
<comment type="caution">
    <text evidence="5">The sequence shown here is derived from an EMBL/GenBank/DDBJ whole genome shotgun (WGS) entry which is preliminary data.</text>
</comment>
<dbReference type="Pfam" id="PF01638">
    <property type="entry name" value="HxlR"/>
    <property type="match status" value="1"/>
</dbReference>
<dbReference type="SUPFAM" id="SSF46785">
    <property type="entry name" value="Winged helix' DNA-binding domain"/>
    <property type="match status" value="1"/>
</dbReference>
<evidence type="ECO:0000313" key="5">
    <source>
        <dbReference type="EMBL" id="MBE4909088.1"/>
    </source>
</evidence>
<keyword evidence="3" id="KW-0804">Transcription</keyword>
<evidence type="ECO:0000256" key="1">
    <source>
        <dbReference type="ARBA" id="ARBA00023015"/>
    </source>
</evidence>
<protein>
    <submittedName>
        <fullName evidence="5">Winged helix-turn-helix transcriptional regulator</fullName>
    </submittedName>
</protein>
<evidence type="ECO:0000256" key="3">
    <source>
        <dbReference type="ARBA" id="ARBA00023163"/>
    </source>
</evidence>
<dbReference type="Gene3D" id="1.10.10.10">
    <property type="entry name" value="Winged helix-like DNA-binding domain superfamily/Winged helix DNA-binding domain"/>
    <property type="match status" value="1"/>
</dbReference>
<evidence type="ECO:0000256" key="2">
    <source>
        <dbReference type="ARBA" id="ARBA00023125"/>
    </source>
</evidence>
<sequence>MNPSILCPRFEIAMKIISTRWSGLIVFSLLSGTQRFSSMEASLPISGRLLSERLKELEKEGIVHREVIPETPVRIEYSLTEKGRALEPIITEIQNWSQEWITDEDIERSNR</sequence>
<accession>A0ABR9QKR3</accession>
<feature type="domain" description="HTH hxlR-type" evidence="4">
    <location>
        <begin position="7"/>
        <end position="105"/>
    </location>
</feature>
<reference evidence="5 6" key="1">
    <citation type="submission" date="2020-10" db="EMBL/GenBank/DDBJ databases">
        <title>Bacillus sp. HD4P25, an endophyte from a halophyte.</title>
        <authorList>
            <person name="Sun J.-Q."/>
        </authorList>
    </citation>
    <scope>NUCLEOTIDE SEQUENCE [LARGE SCALE GENOMIC DNA]</scope>
    <source>
        <strain evidence="5 6">YIM 93174</strain>
    </source>
</reference>
<dbReference type="RefSeq" id="WP_193537391.1">
    <property type="nucleotide sequence ID" value="NZ_JADCLJ010000020.1"/>
</dbReference>
<keyword evidence="2" id="KW-0238">DNA-binding</keyword>
<dbReference type="EMBL" id="JADCLJ010000020">
    <property type="protein sequence ID" value="MBE4909088.1"/>
    <property type="molecule type" value="Genomic_DNA"/>
</dbReference>
<dbReference type="Proteomes" id="UP001516662">
    <property type="component" value="Unassembled WGS sequence"/>
</dbReference>
<name>A0ABR9QKR3_9BACI</name>
<dbReference type="InterPro" id="IPR002577">
    <property type="entry name" value="HTH_HxlR"/>
</dbReference>
<proteinExistence type="predicted"/>
<gene>
    <name evidence="5" type="ORF">IMZ08_13545</name>
</gene>
<evidence type="ECO:0000313" key="6">
    <source>
        <dbReference type="Proteomes" id="UP001516662"/>
    </source>
</evidence>
<dbReference type="PROSITE" id="PS51118">
    <property type="entry name" value="HTH_HXLR"/>
    <property type="match status" value="1"/>
</dbReference>
<organism evidence="5 6">
    <name type="scientific">Litchfieldia luteola</name>
    <dbReference type="NCBI Taxonomy" id="682179"/>
    <lineage>
        <taxon>Bacteria</taxon>
        <taxon>Bacillati</taxon>
        <taxon>Bacillota</taxon>
        <taxon>Bacilli</taxon>
        <taxon>Bacillales</taxon>
        <taxon>Bacillaceae</taxon>
        <taxon>Litchfieldia</taxon>
    </lineage>
</organism>